<evidence type="ECO:0000313" key="4">
    <source>
        <dbReference type="Proteomes" id="UP000249447"/>
    </source>
</evidence>
<keyword evidence="3" id="KW-0378">Hydrolase</keyword>
<name>A0A2U9T0L7_9GAMM</name>
<accession>A0A2U9T0L7</accession>
<dbReference type="Proteomes" id="UP000249447">
    <property type="component" value="Chromosome"/>
</dbReference>
<gene>
    <name evidence="3" type="ORF">C9I47_0422</name>
</gene>
<dbReference type="RefSeq" id="WP_190238581.1">
    <property type="nucleotide sequence ID" value="NZ_CP029843.1"/>
</dbReference>
<keyword evidence="4" id="KW-1185">Reference proteome</keyword>
<feature type="domain" description="Amidohydrolase-related" evidence="2">
    <location>
        <begin position="97"/>
        <end position="451"/>
    </location>
</feature>
<dbReference type="KEGG" id="lmb:C9I47_0422"/>
<feature type="region of interest" description="Disordered" evidence="1">
    <location>
        <begin position="1"/>
        <end position="24"/>
    </location>
</feature>
<evidence type="ECO:0000259" key="2">
    <source>
        <dbReference type="Pfam" id="PF01979"/>
    </source>
</evidence>
<dbReference type="Gene3D" id="2.30.40.10">
    <property type="entry name" value="Urease, subunit C, domain 1"/>
    <property type="match status" value="1"/>
</dbReference>
<protein>
    <submittedName>
        <fullName evidence="3">Amidohydrolase 3</fullName>
    </submittedName>
</protein>
<reference evidence="3 4" key="1">
    <citation type="submission" date="2018-05" db="EMBL/GenBank/DDBJ databases">
        <title>The complete genome of Lysobacter maris HZ9B, a marine bacterium antagonistic against terrestrial plant pathogens.</title>
        <authorList>
            <person name="Zhang X.-Q."/>
        </authorList>
    </citation>
    <scope>NUCLEOTIDE SEQUENCE [LARGE SCALE GENOMIC DNA]</scope>
    <source>
        <strain evidence="3 4">HZ9B</strain>
    </source>
</reference>
<proteinExistence type="predicted"/>
<dbReference type="SUPFAM" id="SSF51556">
    <property type="entry name" value="Metallo-dependent hydrolases"/>
    <property type="match status" value="1"/>
</dbReference>
<dbReference type="AlphaFoldDB" id="A0A2U9T0L7"/>
<dbReference type="Pfam" id="PF01979">
    <property type="entry name" value="Amidohydro_1"/>
    <property type="match status" value="1"/>
</dbReference>
<dbReference type="Gene3D" id="3.30.110.90">
    <property type="entry name" value="Amidohydrolase"/>
    <property type="match status" value="1"/>
</dbReference>
<sequence length="471" mass="49662">MVLPACAGDTAAPDPTRTQNVEPDRRTRYDEKVRQYVIHDAPGIALTGVAVIDGSGSTVKRDQTVLIEAGRIVAIGASDSVAIPEHARVLDLPGRTVIPGLVGMHDHTHMPGMTFMGHTASRLWLASGVTTVQTAGSAEPDTEVALVRVIAAGKAPGPTIFPTAQYLTGPDGNGPMAKPASTEEARRLVREWSARGATWFKLYRHIRPDIAAAVIDEAHAQGRKVTGHLCSLSFREAALMGIDSIEHGLISASDFVDGKPEGECVSNRGALAALELDDPRVAALIGLLVREQVTLTSTLAIIESHFPHRPQGDERSLALLSPGWRQAYDERQARLAETAADTSMTPALLAKLMAFERMFVAAGGRLVMGPDPGRHVLPGHGNQRGFELLVEAGFTVPEALRIATANGADALGIGDRTGRIAPGHAADLVVLGGDLAGEPSAIRNVEIVFKDGTGFDPGKLIAGLEGQVGLQ</sequence>
<organism evidence="3 4">
    <name type="scientific">Marilutibacter maris</name>
    <dbReference type="NCBI Taxonomy" id="1605891"/>
    <lineage>
        <taxon>Bacteria</taxon>
        <taxon>Pseudomonadati</taxon>
        <taxon>Pseudomonadota</taxon>
        <taxon>Gammaproteobacteria</taxon>
        <taxon>Lysobacterales</taxon>
        <taxon>Lysobacteraceae</taxon>
        <taxon>Marilutibacter</taxon>
    </lineage>
</organism>
<dbReference type="PANTHER" id="PTHR43135:SF3">
    <property type="entry name" value="ALPHA-D-RIBOSE 1-METHYLPHOSPHONATE 5-TRIPHOSPHATE DIPHOSPHATASE"/>
    <property type="match status" value="1"/>
</dbReference>
<dbReference type="GO" id="GO:0016810">
    <property type="term" value="F:hydrolase activity, acting on carbon-nitrogen (but not peptide) bonds"/>
    <property type="evidence" value="ECO:0007669"/>
    <property type="project" value="InterPro"/>
</dbReference>
<dbReference type="InterPro" id="IPR051781">
    <property type="entry name" value="Metallo-dep_Hydrolase"/>
</dbReference>
<dbReference type="InterPro" id="IPR011059">
    <property type="entry name" value="Metal-dep_hydrolase_composite"/>
</dbReference>
<evidence type="ECO:0000313" key="3">
    <source>
        <dbReference type="EMBL" id="AWV06146.1"/>
    </source>
</evidence>
<dbReference type="InterPro" id="IPR006680">
    <property type="entry name" value="Amidohydro-rel"/>
</dbReference>
<dbReference type="SUPFAM" id="SSF51338">
    <property type="entry name" value="Composite domain of metallo-dependent hydrolases"/>
    <property type="match status" value="1"/>
</dbReference>
<dbReference type="Gene3D" id="1.20.58.520">
    <property type="entry name" value="Amidohydrolase"/>
    <property type="match status" value="1"/>
</dbReference>
<dbReference type="PANTHER" id="PTHR43135">
    <property type="entry name" value="ALPHA-D-RIBOSE 1-METHYLPHOSPHONATE 5-TRIPHOSPHATE DIPHOSPHATASE"/>
    <property type="match status" value="1"/>
</dbReference>
<evidence type="ECO:0000256" key="1">
    <source>
        <dbReference type="SAM" id="MobiDB-lite"/>
    </source>
</evidence>
<dbReference type="InterPro" id="IPR032466">
    <property type="entry name" value="Metal_Hydrolase"/>
</dbReference>
<dbReference type="EMBL" id="CP029843">
    <property type="protein sequence ID" value="AWV06146.1"/>
    <property type="molecule type" value="Genomic_DNA"/>
</dbReference>
<dbReference type="Gene3D" id="3.40.50.10910">
    <property type="entry name" value="Amidohydrolase"/>
    <property type="match status" value="1"/>
</dbReference>